<accession>A0ABD5PMU0</accession>
<keyword evidence="4 6" id="KW-0472">Membrane</keyword>
<evidence type="ECO:0000256" key="4">
    <source>
        <dbReference type="ARBA" id="ARBA00023136"/>
    </source>
</evidence>
<comment type="subcellular location">
    <subcellularLocation>
        <location evidence="1">Membrane</location>
    </subcellularLocation>
</comment>
<keyword evidence="2 6" id="KW-0812">Transmembrane</keyword>
<dbReference type="AlphaFoldDB" id="A0ABD5PMU0"/>
<dbReference type="Gene3D" id="2.10.109.10">
    <property type="entry name" value="Umud Fragment, subunit A"/>
    <property type="match status" value="1"/>
</dbReference>
<dbReference type="CDD" id="cd06530">
    <property type="entry name" value="S26_SPase_I"/>
    <property type="match status" value="1"/>
</dbReference>
<name>A0ABD5PMU0_9EURY</name>
<proteinExistence type="predicted"/>
<keyword evidence="7" id="KW-0378">Hydrolase</keyword>
<evidence type="ECO:0000256" key="6">
    <source>
        <dbReference type="SAM" id="Phobius"/>
    </source>
</evidence>
<feature type="transmembrane region" description="Helical" evidence="6">
    <location>
        <begin position="7"/>
        <end position="27"/>
    </location>
</feature>
<evidence type="ECO:0000256" key="2">
    <source>
        <dbReference type="ARBA" id="ARBA00022692"/>
    </source>
</evidence>
<dbReference type="PANTHER" id="PTHR10806">
    <property type="entry name" value="SIGNAL PEPTIDASE COMPLEX CATALYTIC SUBUNIT SEC11"/>
    <property type="match status" value="1"/>
</dbReference>
<sequence>MNRTTVWYAAAGTVLAALFVFVGLVTFPGLVGGDDVYIVTSDSMQPTIESGDVIITQEVDPDAIESGDVVTFQDGSGTDGGTLTHRVVEVREENGERYFRTKGDANEDPDEGYVPAEYAQGTLHVHVPYLGYLLLFARSSLGLFALVIAPGLFLVASGSWQLLREFGYAPTVDRVLEGILGPDGSDDDQPAIEGESIETPALESADDAPSDVAPEPGNARNDAATTEGDR</sequence>
<dbReference type="RefSeq" id="WP_250142643.1">
    <property type="nucleotide sequence ID" value="NZ_JALIQP010000008.1"/>
</dbReference>
<dbReference type="GO" id="GO:0016020">
    <property type="term" value="C:membrane"/>
    <property type="evidence" value="ECO:0007669"/>
    <property type="project" value="UniProtKB-SubCell"/>
</dbReference>
<dbReference type="InterPro" id="IPR036286">
    <property type="entry name" value="LexA/Signal_pep-like_sf"/>
</dbReference>
<feature type="transmembrane region" description="Helical" evidence="6">
    <location>
        <begin position="129"/>
        <end position="155"/>
    </location>
</feature>
<comment type="caution">
    <text evidence="7">The sequence shown here is derived from an EMBL/GenBank/DDBJ whole genome shotgun (WGS) entry which is preliminary data.</text>
</comment>
<dbReference type="EC" id="3.4.21.89" evidence="7"/>
<evidence type="ECO:0000313" key="7">
    <source>
        <dbReference type="EMBL" id="MFC4541922.1"/>
    </source>
</evidence>
<keyword evidence="3 6" id="KW-1133">Transmembrane helix</keyword>
<dbReference type="NCBIfam" id="TIGR02228">
    <property type="entry name" value="sigpep_I_arch"/>
    <property type="match status" value="1"/>
</dbReference>
<dbReference type="SUPFAM" id="SSF51306">
    <property type="entry name" value="LexA/Signal peptidase"/>
    <property type="match status" value="1"/>
</dbReference>
<dbReference type="GO" id="GO:0009003">
    <property type="term" value="F:signal peptidase activity"/>
    <property type="evidence" value="ECO:0007669"/>
    <property type="project" value="UniProtKB-EC"/>
</dbReference>
<evidence type="ECO:0000256" key="1">
    <source>
        <dbReference type="ARBA" id="ARBA00004370"/>
    </source>
</evidence>
<dbReference type="Proteomes" id="UP001595898">
    <property type="component" value="Unassembled WGS sequence"/>
</dbReference>
<reference evidence="7 8" key="1">
    <citation type="journal article" date="2019" name="Int. J. Syst. Evol. Microbiol.">
        <title>The Global Catalogue of Microorganisms (GCM) 10K type strain sequencing project: providing services to taxonomists for standard genome sequencing and annotation.</title>
        <authorList>
            <consortium name="The Broad Institute Genomics Platform"/>
            <consortium name="The Broad Institute Genome Sequencing Center for Infectious Disease"/>
            <person name="Wu L."/>
            <person name="Ma J."/>
        </authorList>
    </citation>
    <scope>NUCLEOTIDE SEQUENCE [LARGE SCALE GENOMIC DNA]</scope>
    <source>
        <strain evidence="7 8">WLHS5</strain>
    </source>
</reference>
<dbReference type="PANTHER" id="PTHR10806:SF6">
    <property type="entry name" value="SIGNAL PEPTIDASE COMPLEX CATALYTIC SUBUNIT SEC11"/>
    <property type="match status" value="1"/>
</dbReference>
<dbReference type="PRINTS" id="PR00728">
    <property type="entry name" value="SIGNALPTASE"/>
</dbReference>
<feature type="region of interest" description="Disordered" evidence="5">
    <location>
        <begin position="180"/>
        <end position="230"/>
    </location>
</feature>
<dbReference type="InterPro" id="IPR019533">
    <property type="entry name" value="Peptidase_S26"/>
</dbReference>
<keyword evidence="8" id="KW-1185">Reference proteome</keyword>
<protein>
    <submittedName>
        <fullName evidence="7">Signal peptidase I</fullName>
        <ecNumber evidence="7">3.4.21.89</ecNumber>
    </submittedName>
</protein>
<dbReference type="EMBL" id="JBHSFA010000004">
    <property type="protein sequence ID" value="MFC4541922.1"/>
    <property type="molecule type" value="Genomic_DNA"/>
</dbReference>
<evidence type="ECO:0000313" key="8">
    <source>
        <dbReference type="Proteomes" id="UP001595898"/>
    </source>
</evidence>
<dbReference type="InterPro" id="IPR001733">
    <property type="entry name" value="Peptidase_S26B"/>
</dbReference>
<evidence type="ECO:0000256" key="3">
    <source>
        <dbReference type="ARBA" id="ARBA00022989"/>
    </source>
</evidence>
<gene>
    <name evidence="7" type="ORF">ACFO5R_08275</name>
</gene>
<organism evidence="7 8">
    <name type="scientific">Halosolutus amylolyticus</name>
    <dbReference type="NCBI Taxonomy" id="2932267"/>
    <lineage>
        <taxon>Archaea</taxon>
        <taxon>Methanobacteriati</taxon>
        <taxon>Methanobacteriota</taxon>
        <taxon>Stenosarchaea group</taxon>
        <taxon>Halobacteria</taxon>
        <taxon>Halobacteriales</taxon>
        <taxon>Natrialbaceae</taxon>
        <taxon>Halosolutus</taxon>
    </lineage>
</organism>
<evidence type="ECO:0000256" key="5">
    <source>
        <dbReference type="SAM" id="MobiDB-lite"/>
    </source>
</evidence>